<dbReference type="Gene3D" id="3.40.50.150">
    <property type="entry name" value="Vaccinia Virus protein VP39"/>
    <property type="match status" value="1"/>
</dbReference>
<keyword evidence="2" id="KW-0489">Methyltransferase</keyword>
<evidence type="ECO:0000259" key="1">
    <source>
        <dbReference type="Pfam" id="PF08241"/>
    </source>
</evidence>
<dbReference type="PANTHER" id="PTHR43591">
    <property type="entry name" value="METHYLTRANSFERASE"/>
    <property type="match status" value="1"/>
</dbReference>
<dbReference type="SUPFAM" id="SSF53335">
    <property type="entry name" value="S-adenosyl-L-methionine-dependent methyltransferases"/>
    <property type="match status" value="1"/>
</dbReference>
<evidence type="ECO:0000313" key="2">
    <source>
        <dbReference type="EMBL" id="SLN10083.1"/>
    </source>
</evidence>
<dbReference type="Pfam" id="PF08241">
    <property type="entry name" value="Methyltransf_11"/>
    <property type="match status" value="1"/>
</dbReference>
<dbReference type="RefSeq" id="WP_085890447.1">
    <property type="nucleotide sequence ID" value="NZ_FWFL01000001.1"/>
</dbReference>
<name>A0A1Y5RAD8_9RHOB</name>
<protein>
    <submittedName>
        <fullName evidence="2">Demethylmenaquinone methyltransferase</fullName>
        <ecNumber evidence="2">2.1.1.163</ecNumber>
    </submittedName>
</protein>
<gene>
    <name evidence="2" type="primary">ubiE_1</name>
    <name evidence="2" type="ORF">PEL8287_00144</name>
</gene>
<dbReference type="Proteomes" id="UP000193827">
    <property type="component" value="Unassembled WGS sequence"/>
</dbReference>
<dbReference type="OrthoDB" id="8153637at2"/>
<dbReference type="GO" id="GO:0032259">
    <property type="term" value="P:methylation"/>
    <property type="evidence" value="ECO:0007669"/>
    <property type="project" value="UniProtKB-KW"/>
</dbReference>
<feature type="domain" description="Methyltransferase type 11" evidence="1">
    <location>
        <begin position="52"/>
        <end position="142"/>
    </location>
</feature>
<reference evidence="2 3" key="1">
    <citation type="submission" date="2017-03" db="EMBL/GenBank/DDBJ databases">
        <authorList>
            <person name="Afonso C.L."/>
            <person name="Miller P.J."/>
            <person name="Scott M.A."/>
            <person name="Spackman E."/>
            <person name="Goraichik I."/>
            <person name="Dimitrov K.M."/>
            <person name="Suarez D.L."/>
            <person name="Swayne D.E."/>
        </authorList>
    </citation>
    <scope>NUCLEOTIDE SEQUENCE [LARGE SCALE GENOMIC DNA]</scope>
    <source>
        <strain evidence="2 3">CECT 8287</strain>
    </source>
</reference>
<dbReference type="EMBL" id="FWFL01000001">
    <property type="protein sequence ID" value="SLN10083.1"/>
    <property type="molecule type" value="Genomic_DNA"/>
</dbReference>
<dbReference type="PANTHER" id="PTHR43591:SF24">
    <property type="entry name" value="2-METHOXY-6-POLYPRENYL-1,4-BENZOQUINOL METHYLASE, MITOCHONDRIAL"/>
    <property type="match status" value="1"/>
</dbReference>
<organism evidence="2 3">
    <name type="scientific">Roseovarius litorisediminis</name>
    <dbReference type="NCBI Taxonomy" id="1312363"/>
    <lineage>
        <taxon>Bacteria</taxon>
        <taxon>Pseudomonadati</taxon>
        <taxon>Pseudomonadota</taxon>
        <taxon>Alphaproteobacteria</taxon>
        <taxon>Rhodobacterales</taxon>
        <taxon>Roseobacteraceae</taxon>
        <taxon>Roseovarius</taxon>
    </lineage>
</organism>
<dbReference type="GO" id="GO:0008757">
    <property type="term" value="F:S-adenosylmethionine-dependent methyltransferase activity"/>
    <property type="evidence" value="ECO:0007669"/>
    <property type="project" value="InterPro"/>
</dbReference>
<sequence length="273" mass="28764">MPKFEEFAALEYQGWSDNATAGSYAGCFAKAAAQCVPVFVATVQARPGVQALDMCCGHGVVARGLVDAGADVTALDFSPAMLELARRAVPEADIIEGNAMELPFEDNSFDSVTIGFGMPHIPEPQRALSEAKRVLRPGGRLAYTVWHGDPSVSVVGDVFGAIKQHGDPLVALPPGPDAHIRADPEFSLPEMATEGFLDAKIQTIASHWVVDDPGAPFDFFYEGTVRGGAVLRAQSEACQAAIRQGVIDKVLSKFGATGPWTLPVPAAMVSGIA</sequence>
<proteinExistence type="predicted"/>
<keyword evidence="2" id="KW-0808">Transferase</keyword>
<dbReference type="InterPro" id="IPR013216">
    <property type="entry name" value="Methyltransf_11"/>
</dbReference>
<dbReference type="InterPro" id="IPR029063">
    <property type="entry name" value="SAM-dependent_MTases_sf"/>
</dbReference>
<keyword evidence="3" id="KW-1185">Reference proteome</keyword>
<dbReference type="AlphaFoldDB" id="A0A1Y5RAD8"/>
<evidence type="ECO:0000313" key="3">
    <source>
        <dbReference type="Proteomes" id="UP000193827"/>
    </source>
</evidence>
<dbReference type="EC" id="2.1.1.163" evidence="2"/>
<dbReference type="CDD" id="cd02440">
    <property type="entry name" value="AdoMet_MTases"/>
    <property type="match status" value="1"/>
</dbReference>
<dbReference type="GO" id="GO:0043770">
    <property type="term" value="F:demethylmenaquinone methyltransferase activity"/>
    <property type="evidence" value="ECO:0007669"/>
    <property type="project" value="UniProtKB-EC"/>
</dbReference>
<accession>A0A1Y5RAD8</accession>